<evidence type="ECO:0000313" key="3">
    <source>
        <dbReference type="EMBL" id="CEH13320.1"/>
    </source>
</evidence>
<accession>A0A0P1BCY2</accession>
<feature type="compositionally biased region" description="Acidic residues" evidence="2">
    <location>
        <begin position="215"/>
        <end position="226"/>
    </location>
</feature>
<feature type="compositionally biased region" description="Low complexity" evidence="2">
    <location>
        <begin position="197"/>
        <end position="206"/>
    </location>
</feature>
<keyword evidence="1" id="KW-0175">Coiled coil</keyword>
<feature type="compositionally biased region" description="Basic residues" evidence="2">
    <location>
        <begin position="178"/>
        <end position="189"/>
    </location>
</feature>
<feature type="compositionally biased region" description="Low complexity" evidence="2">
    <location>
        <begin position="242"/>
        <end position="254"/>
    </location>
</feature>
<dbReference type="AlphaFoldDB" id="A0A0P1BCY2"/>
<proteinExistence type="predicted"/>
<feature type="region of interest" description="Disordered" evidence="2">
    <location>
        <begin position="35"/>
        <end position="262"/>
    </location>
</feature>
<keyword evidence="4" id="KW-1185">Reference proteome</keyword>
<dbReference type="EMBL" id="CCYA01000217">
    <property type="protein sequence ID" value="CEH13320.1"/>
    <property type="molecule type" value="Genomic_DNA"/>
</dbReference>
<name>A0A0P1BCY2_9BASI</name>
<organism evidence="3 4">
    <name type="scientific">Ceraceosorus bombacis</name>
    <dbReference type="NCBI Taxonomy" id="401625"/>
    <lineage>
        <taxon>Eukaryota</taxon>
        <taxon>Fungi</taxon>
        <taxon>Dikarya</taxon>
        <taxon>Basidiomycota</taxon>
        <taxon>Ustilaginomycotina</taxon>
        <taxon>Exobasidiomycetes</taxon>
        <taxon>Ceraceosorales</taxon>
        <taxon>Ceraceosoraceae</taxon>
        <taxon>Ceraceosorus</taxon>
    </lineage>
</organism>
<feature type="compositionally biased region" description="Polar residues" evidence="2">
    <location>
        <begin position="442"/>
        <end position="452"/>
    </location>
</feature>
<reference evidence="4" key="1">
    <citation type="submission" date="2014-09" db="EMBL/GenBank/DDBJ databases">
        <authorList>
            <person name="Sharma Rahul"/>
            <person name="Thines Marco"/>
        </authorList>
    </citation>
    <scope>NUCLEOTIDE SEQUENCE [LARGE SCALE GENOMIC DNA]</scope>
</reference>
<dbReference type="Proteomes" id="UP000054845">
    <property type="component" value="Unassembled WGS sequence"/>
</dbReference>
<feature type="region of interest" description="Disordered" evidence="2">
    <location>
        <begin position="433"/>
        <end position="461"/>
    </location>
</feature>
<feature type="coiled-coil region" evidence="1">
    <location>
        <begin position="470"/>
        <end position="497"/>
    </location>
</feature>
<evidence type="ECO:0000256" key="2">
    <source>
        <dbReference type="SAM" id="MobiDB-lite"/>
    </source>
</evidence>
<feature type="compositionally biased region" description="Low complexity" evidence="2">
    <location>
        <begin position="58"/>
        <end position="81"/>
    </location>
</feature>
<evidence type="ECO:0000256" key="1">
    <source>
        <dbReference type="SAM" id="Coils"/>
    </source>
</evidence>
<feature type="compositionally biased region" description="Basic and acidic residues" evidence="2">
    <location>
        <begin position="145"/>
        <end position="165"/>
    </location>
</feature>
<feature type="compositionally biased region" description="Polar residues" evidence="2">
    <location>
        <begin position="93"/>
        <end position="106"/>
    </location>
</feature>
<evidence type="ECO:0000313" key="4">
    <source>
        <dbReference type="Proteomes" id="UP000054845"/>
    </source>
</evidence>
<feature type="region of interest" description="Disordered" evidence="2">
    <location>
        <begin position="772"/>
        <end position="797"/>
    </location>
</feature>
<dbReference type="OrthoDB" id="2535938at2759"/>
<protein>
    <submittedName>
        <fullName evidence="3">2OGFeDO domain, nucleic acid-modifying type</fullName>
    </submittedName>
</protein>
<dbReference type="Gene3D" id="3.60.130.30">
    <property type="match status" value="1"/>
</dbReference>
<sequence length="797" mass="88106">MDSEHPPIATRVEDIIKNANSHKPAVVAIAKALQRAFKPVQKRKRDKKPPSSPEKKPSLSPEKQSSSLETQSSSLETQSSSPEKKKPLVPYEDSSSALSDVTTDNGDLSEIEAHVSYEDSSALSDVDTDVGDLSTDGGDGELSEFEARNDGDLSRDDGQLPRDYGDGDLSDFEPRIRPTLRRGPARQAKRTVPWILESSGGSSSEGRIGNADHSDDADDADDSDSDFEMKLSARRAKRKVPSVVDSDSSDYQGGDVDDSDSGLEVVIVERPRRTAAKHTSSSSPMPVLATAAEDLTHELLMTQGRQLAQRFLASHEHWTIVDIPHPARLLFRAYQGVLDNVVVRMTICLEYDIDEEAEKHSGLPRPSLYERINRARARATPPLNPLPKDEFNNPRRDPTWHLSAGNNIEWDLILDCNKKLFTVQRWSLPKIARSADRAQPDRPNTGTTSGAQAENGRLWRPSPDDVAASMQIILNMALKAEADVREAEAEAQHMKEHIYHHEGHARHLALAQKRRCHANAEAIAATQTFGAITTKLLLWSQALSLPAFPIEPSRSCNGTVFGALHAHLRAAGTSRATLADTNFNAEIKDYRDEIVPFVYGKACTHLLNRMRKTMAFGFSDVYKKYNDVRLHRELINVLPRRALRAYMSGEVTRNMERRRAAMMAPWCSAAINMPTPFTGMTAHRDKRDTQWGLCVVAALGDFTGAELCLDDVGIAIHSRPMDITVFPSALNTHRNANNLVGTRMSLVAFTQHAILDKYSTLPTSKDFSVWPNAQPNKRKGKPAVHVVASGDAQRSSP</sequence>